<dbReference type="InterPro" id="IPR040841">
    <property type="entry name" value="Luciferase_dom"/>
</dbReference>
<evidence type="ECO:0000313" key="3">
    <source>
        <dbReference type="EMBL" id="KAF2401074.1"/>
    </source>
</evidence>
<feature type="non-terminal residue" evidence="3">
    <location>
        <position position="217"/>
    </location>
</feature>
<feature type="non-terminal residue" evidence="3">
    <location>
        <position position="1"/>
    </location>
</feature>
<reference evidence="3" key="1">
    <citation type="journal article" date="2020" name="Stud. Mycol.">
        <title>101 Dothideomycetes genomes: a test case for predicting lifestyles and emergence of pathogens.</title>
        <authorList>
            <person name="Haridas S."/>
            <person name="Albert R."/>
            <person name="Binder M."/>
            <person name="Bloem J."/>
            <person name="Labutti K."/>
            <person name="Salamov A."/>
            <person name="Andreopoulos B."/>
            <person name="Baker S."/>
            <person name="Barry K."/>
            <person name="Bills G."/>
            <person name="Bluhm B."/>
            <person name="Cannon C."/>
            <person name="Castanera R."/>
            <person name="Culley D."/>
            <person name="Daum C."/>
            <person name="Ezra D."/>
            <person name="Gonzalez J."/>
            <person name="Henrissat B."/>
            <person name="Kuo A."/>
            <person name="Liang C."/>
            <person name="Lipzen A."/>
            <person name="Lutzoni F."/>
            <person name="Magnuson J."/>
            <person name="Mondo S."/>
            <person name="Nolan M."/>
            <person name="Ohm R."/>
            <person name="Pangilinan J."/>
            <person name="Park H.-J."/>
            <person name="Ramirez L."/>
            <person name="Alfaro M."/>
            <person name="Sun H."/>
            <person name="Tritt A."/>
            <person name="Yoshinaga Y."/>
            <person name="Zwiers L.-H."/>
            <person name="Turgeon B."/>
            <person name="Goodwin S."/>
            <person name="Spatafora J."/>
            <person name="Crous P."/>
            <person name="Grigoriev I."/>
        </authorList>
    </citation>
    <scope>NUCLEOTIDE SEQUENCE</scope>
    <source>
        <strain evidence="3">CBS 262.69</strain>
    </source>
</reference>
<evidence type="ECO:0000313" key="4">
    <source>
        <dbReference type="Proteomes" id="UP000799640"/>
    </source>
</evidence>
<evidence type="ECO:0000256" key="1">
    <source>
        <dbReference type="SAM" id="MobiDB-lite"/>
    </source>
</evidence>
<dbReference type="EMBL" id="ML996693">
    <property type="protein sequence ID" value="KAF2401074.1"/>
    <property type="molecule type" value="Genomic_DNA"/>
</dbReference>
<proteinExistence type="predicted"/>
<sequence>LLLLAFIYLIHRDYKLFLSLGPGGTPSTIAGYLRIKFLSLFALRNPYLPAPIPANLSRRQYLDDLPKRPGPRPQVRGIAPHRQTDQRPSHALFEQLRIRINSLAAGPNGSALRLGTSCLEKHGPGLFARQPIAWTRHCNGEVCHSHPSDGSSHLTLHPRDAALVLERGWGERHPLSKGGWLARFVPAGFLMVYSPRDEEEVEVVARIVAAAVWWVGG</sequence>
<feature type="domain" description="Luciferase" evidence="2">
    <location>
        <begin position="140"/>
        <end position="211"/>
    </location>
</feature>
<dbReference type="Pfam" id="PF17648">
    <property type="entry name" value="Luciferase"/>
    <property type="match status" value="1"/>
</dbReference>
<feature type="region of interest" description="Disordered" evidence="1">
    <location>
        <begin position="64"/>
        <end position="86"/>
    </location>
</feature>
<evidence type="ECO:0000259" key="2">
    <source>
        <dbReference type="Pfam" id="PF17648"/>
    </source>
</evidence>
<dbReference type="PANTHER" id="PTHR38695:SF1">
    <property type="entry name" value="AMINO ACID PERMEASE_ SLC12A DOMAIN-CONTAINING PROTEIN"/>
    <property type="match status" value="1"/>
</dbReference>
<name>A0A6G1HYQ9_9PEZI</name>
<dbReference type="PANTHER" id="PTHR38695">
    <property type="entry name" value="AMINO ACID PERMEASE_ SLC12A DOMAIN-CONTAINING PROTEIN"/>
    <property type="match status" value="1"/>
</dbReference>
<dbReference type="OrthoDB" id="9987011at2759"/>
<dbReference type="Proteomes" id="UP000799640">
    <property type="component" value="Unassembled WGS sequence"/>
</dbReference>
<accession>A0A6G1HYQ9</accession>
<gene>
    <name evidence="3" type="ORF">EJ06DRAFT_452531</name>
</gene>
<protein>
    <recommendedName>
        <fullName evidence="2">Luciferase domain-containing protein</fullName>
    </recommendedName>
</protein>
<dbReference type="AlphaFoldDB" id="A0A6G1HYQ9"/>
<keyword evidence="4" id="KW-1185">Reference proteome</keyword>
<dbReference type="InterPro" id="IPR048273">
    <property type="entry name" value="Luciferase"/>
</dbReference>
<organism evidence="3 4">
    <name type="scientific">Trichodelitschia bisporula</name>
    <dbReference type="NCBI Taxonomy" id="703511"/>
    <lineage>
        <taxon>Eukaryota</taxon>
        <taxon>Fungi</taxon>
        <taxon>Dikarya</taxon>
        <taxon>Ascomycota</taxon>
        <taxon>Pezizomycotina</taxon>
        <taxon>Dothideomycetes</taxon>
        <taxon>Dothideomycetes incertae sedis</taxon>
        <taxon>Phaeotrichales</taxon>
        <taxon>Phaeotrichaceae</taxon>
        <taxon>Trichodelitschia</taxon>
    </lineage>
</organism>